<name>A0A060QIM8_9PROT</name>
<dbReference type="AlphaFoldDB" id="A0A060QIM8"/>
<evidence type="ECO:0000313" key="2">
    <source>
        <dbReference type="Proteomes" id="UP000027583"/>
    </source>
</evidence>
<gene>
    <name evidence="1" type="ORF">ASAP_2508</name>
</gene>
<evidence type="ECO:0000313" key="1">
    <source>
        <dbReference type="EMBL" id="CDG40553.1"/>
    </source>
</evidence>
<reference evidence="1 2" key="1">
    <citation type="journal article" date="2014" name="Genome Biol. Evol.">
        <title>Acetic acid bacteria genomes reveal functional traits for adaptation to life in insect guts.</title>
        <authorList>
            <person name="Chouaia B."/>
            <person name="Gaiarsa S."/>
            <person name="Crotti E."/>
            <person name="Comandatore F."/>
            <person name="Degli Esposti M."/>
            <person name="Ricci I."/>
            <person name="Alma A."/>
            <person name="Favia G."/>
            <person name="Bandi C."/>
            <person name="Daffonchio D."/>
        </authorList>
    </citation>
    <scope>NUCLEOTIDE SEQUENCE [LARGE SCALE GENOMIC DNA]</scope>
    <source>
        <strain evidence="1 2">SF2.1</strain>
    </source>
</reference>
<sequence>MTHRLRCLATLAKIRERERLDAQTQLIAAQQLQDGKSASLTYATDVLAEERRIATAGNVTMETFRVWFPSGLEKIAYATEEYHNASAATETARLFALETAVRHKATETVFRRLEKERNDSHTRREQAVLDELSLRTRQFIGECL</sequence>
<comment type="caution">
    <text evidence="1">The sequence shown here is derived from an EMBL/GenBank/DDBJ whole genome shotgun (WGS) entry which is preliminary data.</text>
</comment>
<dbReference type="RefSeq" id="WP_035444298.1">
    <property type="nucleotide sequence ID" value="NZ_CBLX010000019.1"/>
</dbReference>
<accession>A0A060QIM8</accession>
<dbReference type="Proteomes" id="UP000027583">
    <property type="component" value="Unassembled WGS sequence"/>
</dbReference>
<organism evidence="1 2">
    <name type="scientific">Asaia bogorensis</name>
    <dbReference type="NCBI Taxonomy" id="91915"/>
    <lineage>
        <taxon>Bacteria</taxon>
        <taxon>Pseudomonadati</taxon>
        <taxon>Pseudomonadota</taxon>
        <taxon>Alphaproteobacteria</taxon>
        <taxon>Acetobacterales</taxon>
        <taxon>Acetobacteraceae</taxon>
        <taxon>Asaia</taxon>
    </lineage>
</organism>
<evidence type="ECO:0008006" key="3">
    <source>
        <dbReference type="Google" id="ProtNLM"/>
    </source>
</evidence>
<reference evidence="1 2" key="2">
    <citation type="journal article" date="2014" name="PLoS ONE">
        <title>Evolution of mitochondria reconstructed from the energy metabolism of living bacteria.</title>
        <authorList>
            <person name="Degli Esposti M."/>
            <person name="Chouaia B."/>
            <person name="Comandatore F."/>
            <person name="Crotti E."/>
            <person name="Sassera D."/>
            <person name="Lievens P.M."/>
            <person name="Daffonchio D."/>
            <person name="Bandi C."/>
        </authorList>
    </citation>
    <scope>NUCLEOTIDE SEQUENCE [LARGE SCALE GENOMIC DNA]</scope>
    <source>
        <strain evidence="1 2">SF2.1</strain>
    </source>
</reference>
<dbReference type="EMBL" id="CBLX010000019">
    <property type="protein sequence ID" value="CDG40553.1"/>
    <property type="molecule type" value="Genomic_DNA"/>
</dbReference>
<proteinExistence type="predicted"/>
<protein>
    <recommendedName>
        <fullName evidence="3">Flagellar FliJ protein</fullName>
    </recommendedName>
</protein>